<evidence type="ECO:0000256" key="2">
    <source>
        <dbReference type="ARBA" id="ARBA00018874"/>
    </source>
</evidence>
<dbReference type="GO" id="GO:0000407">
    <property type="term" value="C:phagophore assembly site"/>
    <property type="evidence" value="ECO:0007669"/>
    <property type="project" value="TreeGrafter"/>
</dbReference>
<dbReference type="GO" id="GO:0000045">
    <property type="term" value="P:autophagosome assembly"/>
    <property type="evidence" value="ECO:0007669"/>
    <property type="project" value="TreeGrafter"/>
</dbReference>
<comment type="caution">
    <text evidence="4">The sequence shown here is derived from an EMBL/GenBank/DDBJ whole genome shotgun (WGS) entry which is preliminary data.</text>
</comment>
<evidence type="ECO:0000313" key="5">
    <source>
        <dbReference type="Proteomes" id="UP000785679"/>
    </source>
</evidence>
<dbReference type="InterPro" id="IPR012445">
    <property type="entry name" value="ATG101"/>
</dbReference>
<proteinExistence type="inferred from homology"/>
<dbReference type="PANTHER" id="PTHR13292">
    <property type="entry name" value="AUTOPHAGY-RELATED PROTEIN 101"/>
    <property type="match status" value="1"/>
</dbReference>
<dbReference type="Pfam" id="PF07855">
    <property type="entry name" value="ATG101"/>
    <property type="match status" value="1"/>
</dbReference>
<dbReference type="EMBL" id="RRYP01005026">
    <property type="protein sequence ID" value="TNV82381.1"/>
    <property type="molecule type" value="Genomic_DNA"/>
</dbReference>
<dbReference type="Proteomes" id="UP000785679">
    <property type="component" value="Unassembled WGS sequence"/>
</dbReference>
<dbReference type="PANTHER" id="PTHR13292:SF0">
    <property type="entry name" value="AUTOPHAGY-RELATED PROTEIN 101"/>
    <property type="match status" value="1"/>
</dbReference>
<gene>
    <name evidence="4" type="ORF">FGO68_gene8193</name>
</gene>
<evidence type="ECO:0000256" key="1">
    <source>
        <dbReference type="ARBA" id="ARBA00007130"/>
    </source>
</evidence>
<dbReference type="AlphaFoldDB" id="A0A8J8NV74"/>
<evidence type="ECO:0000313" key="4">
    <source>
        <dbReference type="EMBL" id="TNV82381.1"/>
    </source>
</evidence>
<reference evidence="4" key="1">
    <citation type="submission" date="2019-06" db="EMBL/GenBank/DDBJ databases">
        <authorList>
            <person name="Zheng W."/>
        </authorList>
    </citation>
    <scope>NUCLEOTIDE SEQUENCE</scope>
    <source>
        <strain evidence="4">QDHG01</strain>
    </source>
</reference>
<accession>A0A8J8NV74</accession>
<organism evidence="4 5">
    <name type="scientific">Halteria grandinella</name>
    <dbReference type="NCBI Taxonomy" id="5974"/>
    <lineage>
        <taxon>Eukaryota</taxon>
        <taxon>Sar</taxon>
        <taxon>Alveolata</taxon>
        <taxon>Ciliophora</taxon>
        <taxon>Intramacronucleata</taxon>
        <taxon>Spirotrichea</taxon>
        <taxon>Stichotrichia</taxon>
        <taxon>Sporadotrichida</taxon>
        <taxon>Halteriidae</taxon>
        <taxon>Halteria</taxon>
    </lineage>
</organism>
<keyword evidence="5" id="KW-1185">Reference proteome</keyword>
<dbReference type="GO" id="GO:1990316">
    <property type="term" value="C:Atg1/ULK1 kinase complex"/>
    <property type="evidence" value="ECO:0007669"/>
    <property type="project" value="TreeGrafter"/>
</dbReference>
<evidence type="ECO:0000256" key="3">
    <source>
        <dbReference type="ARBA" id="ARBA00023006"/>
    </source>
</evidence>
<dbReference type="OrthoDB" id="10259639at2759"/>
<dbReference type="GO" id="GO:0019901">
    <property type="term" value="F:protein kinase binding"/>
    <property type="evidence" value="ECO:0007669"/>
    <property type="project" value="TreeGrafter"/>
</dbReference>
<comment type="similarity">
    <text evidence="1">Belongs to the ATG101 family.</text>
</comment>
<keyword evidence="3" id="KW-0072">Autophagy</keyword>
<sequence length="200" mass="22219">MKVNRLSLESARADILKDMAASIIHSIVYNRALGLMQPREAKCLYLNAFFMKCADPTYEQLIDQKVGEFFDNAARPSEGANNGEIAIQFFTQQSTLSQSFFAGQAKKEYWERWEVSVKLLPSGAKAAVDEDEQINQALQSVASGVLQSLDAVPQMYEGLKCYQFEIEVPKKLQQAQSAAGAGHGRTGSFFDGFFKKLVTN</sequence>
<protein>
    <recommendedName>
        <fullName evidence="2">Autophagy-related protein 101</fullName>
    </recommendedName>
</protein>
<name>A0A8J8NV74_HALGN</name>